<dbReference type="Proteomes" id="UP001470230">
    <property type="component" value="Unassembled WGS sequence"/>
</dbReference>
<proteinExistence type="predicted"/>
<dbReference type="EMBL" id="JAPFFF010000027">
    <property type="protein sequence ID" value="KAK8848318.1"/>
    <property type="molecule type" value="Genomic_DNA"/>
</dbReference>
<name>A0ABR2HJD1_9EUKA</name>
<protein>
    <recommendedName>
        <fullName evidence="3">C2 NT-type domain-containing protein</fullName>
    </recommendedName>
</protein>
<reference evidence="1 2" key="1">
    <citation type="submission" date="2024-04" db="EMBL/GenBank/DDBJ databases">
        <title>Tritrichomonas musculus Genome.</title>
        <authorList>
            <person name="Alves-Ferreira E."/>
            <person name="Grigg M."/>
            <person name="Lorenzi H."/>
            <person name="Galac M."/>
        </authorList>
    </citation>
    <scope>NUCLEOTIDE SEQUENCE [LARGE SCALE GENOMIC DNA]</scope>
    <source>
        <strain evidence="1 2">EAF2021</strain>
    </source>
</reference>
<organism evidence="1 2">
    <name type="scientific">Tritrichomonas musculus</name>
    <dbReference type="NCBI Taxonomy" id="1915356"/>
    <lineage>
        <taxon>Eukaryota</taxon>
        <taxon>Metamonada</taxon>
        <taxon>Parabasalia</taxon>
        <taxon>Tritrichomonadida</taxon>
        <taxon>Tritrichomonadidae</taxon>
        <taxon>Tritrichomonas</taxon>
    </lineage>
</organism>
<comment type="caution">
    <text evidence="1">The sequence shown here is derived from an EMBL/GenBank/DDBJ whole genome shotgun (WGS) entry which is preliminary data.</text>
</comment>
<sequence length="181" mass="20225">MFQNTPNAPIGITINLMSFTIPPKIICETDQVRVRITVIPDEYEQKLDVKGNKIDNCSLIFTFNITSKTEKLNFTFFKKTILSQSPIIGNASLDISDIVSSPDQGSSGLKILDIYYPIERQMQEQRLRSADRSSLKEKVIGQAKIAISFTKPKDNIGSPVQKIKKADSKQSILDSSNESLL</sequence>
<evidence type="ECO:0000313" key="2">
    <source>
        <dbReference type="Proteomes" id="UP001470230"/>
    </source>
</evidence>
<keyword evidence="2" id="KW-1185">Reference proteome</keyword>
<evidence type="ECO:0000313" key="1">
    <source>
        <dbReference type="EMBL" id="KAK8848318.1"/>
    </source>
</evidence>
<evidence type="ECO:0008006" key="3">
    <source>
        <dbReference type="Google" id="ProtNLM"/>
    </source>
</evidence>
<gene>
    <name evidence="1" type="ORF">M9Y10_019381</name>
</gene>
<accession>A0ABR2HJD1</accession>